<dbReference type="InterPro" id="IPR001638">
    <property type="entry name" value="Solute-binding_3/MltF_N"/>
</dbReference>
<comment type="caution">
    <text evidence="4">The sequence shown here is derived from an EMBL/GenBank/DDBJ whole genome shotgun (WGS) entry which is preliminary data.</text>
</comment>
<dbReference type="Pfam" id="PF00497">
    <property type="entry name" value="SBP_bac_3"/>
    <property type="match status" value="1"/>
</dbReference>
<evidence type="ECO:0000256" key="2">
    <source>
        <dbReference type="ARBA" id="ARBA00022729"/>
    </source>
</evidence>
<keyword evidence="5" id="KW-1185">Reference proteome</keyword>
<evidence type="ECO:0000313" key="4">
    <source>
        <dbReference type="EMBL" id="MCV2883236.1"/>
    </source>
</evidence>
<dbReference type="EMBL" id="JAOWKX010000001">
    <property type="protein sequence ID" value="MCV2883236.1"/>
    <property type="molecule type" value="Genomic_DNA"/>
</dbReference>
<comment type="similarity">
    <text evidence="1">Belongs to the bacterial solute-binding protein 3 family.</text>
</comment>
<evidence type="ECO:0000313" key="5">
    <source>
        <dbReference type="Proteomes" id="UP001652504"/>
    </source>
</evidence>
<dbReference type="PANTHER" id="PTHR35936">
    <property type="entry name" value="MEMBRANE-BOUND LYTIC MUREIN TRANSGLYCOSYLASE F"/>
    <property type="match status" value="1"/>
</dbReference>
<dbReference type="Gene3D" id="3.40.190.10">
    <property type="entry name" value="Periplasmic binding protein-like II"/>
    <property type="match status" value="2"/>
</dbReference>
<accession>A0ABT3A3I2</accession>
<gene>
    <name evidence="4" type="ORF">OE749_00825</name>
</gene>
<dbReference type="PANTHER" id="PTHR35936:SF25">
    <property type="entry name" value="ABC TRANSPORTER SUBSTRATE-BINDING PROTEIN"/>
    <property type="match status" value="1"/>
</dbReference>
<proteinExistence type="inferred from homology"/>
<organism evidence="4 5">
    <name type="scientific">Fluctibacter corallii</name>
    <dbReference type="NCBI Taxonomy" id="2984329"/>
    <lineage>
        <taxon>Bacteria</taxon>
        <taxon>Pseudomonadati</taxon>
        <taxon>Pseudomonadota</taxon>
        <taxon>Gammaproteobacteria</taxon>
        <taxon>Alteromonadales</taxon>
        <taxon>Alteromonadaceae</taxon>
        <taxon>Fluctibacter</taxon>
    </lineage>
</organism>
<sequence>MVSANNNDTTMNHFFSKPRNPLLCVGMVLIFFVLFPAYAAKEVTIAVYEDHEKYKAASRAYGISWILLQHAAAQSDIVLIPQASTWEGGIRRLKAGKVDLLFMAIKSAEREKWAHFSAPLVSLGSAIFTRPDNPVTSIPDIDIQTSSIGVIEDSIQANFAQRIGFENIYSTVDRLQLYKMLNSGRLDYLFFSIGIIDMHCQYHHEPATYDCLKQVGNVYDRRTVHVVSAKKSKKGKRILTSIDRNLEALAVTPFAKSLFDEFDAPVDAYDYWLNQINEASDTTPEQANFDN</sequence>
<evidence type="ECO:0000259" key="3">
    <source>
        <dbReference type="Pfam" id="PF00497"/>
    </source>
</evidence>
<reference evidence="4 5" key="1">
    <citation type="submission" date="2022-10" db="EMBL/GenBank/DDBJ databases">
        <title>Aestuariibacter sp. AA17 isolated from Montipora capitata coral fragment.</title>
        <authorList>
            <person name="Emsley S.A."/>
            <person name="Pfannmuller K.M."/>
            <person name="Loughran R.M."/>
            <person name="Shlafstein M."/>
            <person name="Papke E."/>
            <person name="Saw J.H."/>
            <person name="Ushijima B."/>
            <person name="Videau P."/>
        </authorList>
    </citation>
    <scope>NUCLEOTIDE SEQUENCE [LARGE SCALE GENOMIC DNA]</scope>
    <source>
        <strain evidence="4 5">AA17</strain>
    </source>
</reference>
<dbReference type="SUPFAM" id="SSF53850">
    <property type="entry name" value="Periplasmic binding protein-like II"/>
    <property type="match status" value="1"/>
</dbReference>
<evidence type="ECO:0000256" key="1">
    <source>
        <dbReference type="ARBA" id="ARBA00010333"/>
    </source>
</evidence>
<feature type="domain" description="Solute-binding protein family 3/N-terminal" evidence="3">
    <location>
        <begin position="56"/>
        <end position="248"/>
    </location>
</feature>
<keyword evidence="2" id="KW-0732">Signal</keyword>
<dbReference type="RefSeq" id="WP_263710437.1">
    <property type="nucleotide sequence ID" value="NZ_JAOWKX010000001.1"/>
</dbReference>
<dbReference type="Proteomes" id="UP001652504">
    <property type="component" value="Unassembled WGS sequence"/>
</dbReference>
<protein>
    <submittedName>
        <fullName evidence="4">Transporter substrate-binding domain-containing protein</fullName>
    </submittedName>
</protein>
<name>A0ABT3A3I2_9ALTE</name>